<protein>
    <recommendedName>
        <fullName evidence="8">tRNA(Ile)-lysidine synthase</fullName>
        <ecNumber evidence="8">6.3.4.19</ecNumber>
    </recommendedName>
    <alternativeName>
        <fullName evidence="8">tRNA(Ile)-2-lysyl-cytidine synthase</fullName>
    </alternativeName>
    <alternativeName>
        <fullName evidence="8">tRNA(Ile)-lysidine synthetase</fullName>
    </alternativeName>
</protein>
<comment type="function">
    <text evidence="8">Ligates lysine onto the cytidine present at position 34 of the AUA codon-specific tRNA(Ile) that contains the anticodon CAU, in an ATP-dependent manner. Cytidine is converted to lysidine, thus changing the amino acid specificity of the tRNA from methionine to isoleucine.</text>
</comment>
<evidence type="ECO:0000256" key="7">
    <source>
        <dbReference type="ARBA" id="ARBA00048539"/>
    </source>
</evidence>
<dbReference type="GO" id="GO:0032267">
    <property type="term" value="F:tRNA(Ile)-lysidine synthase activity"/>
    <property type="evidence" value="ECO:0007669"/>
    <property type="project" value="UniProtKB-EC"/>
</dbReference>
<dbReference type="Pfam" id="PF09179">
    <property type="entry name" value="TilS"/>
    <property type="match status" value="1"/>
</dbReference>
<keyword evidence="5 8" id="KW-0547">Nucleotide-binding</keyword>
<evidence type="ECO:0000313" key="9">
    <source>
        <dbReference type="EMBL" id="NAR72709.1"/>
    </source>
</evidence>
<keyword evidence="4 8" id="KW-0819">tRNA processing</keyword>
<dbReference type="PANTHER" id="PTHR43033:SF1">
    <property type="entry name" value="TRNA(ILE)-LYSIDINE SYNTHASE-RELATED"/>
    <property type="match status" value="1"/>
</dbReference>
<dbReference type="Gene3D" id="3.40.50.620">
    <property type="entry name" value="HUPs"/>
    <property type="match status" value="1"/>
</dbReference>
<feature type="binding site" evidence="8">
    <location>
        <begin position="38"/>
        <end position="43"/>
    </location>
    <ligand>
        <name>ATP</name>
        <dbReference type="ChEBI" id="CHEBI:30616"/>
    </ligand>
</feature>
<dbReference type="InterPro" id="IPR012795">
    <property type="entry name" value="tRNA_Ile_lys_synt_N"/>
</dbReference>
<dbReference type="GO" id="GO:0006400">
    <property type="term" value="P:tRNA modification"/>
    <property type="evidence" value="ECO:0007669"/>
    <property type="project" value="UniProtKB-UniRule"/>
</dbReference>
<comment type="similarity">
    <text evidence="8">Belongs to the tRNA(Ile)-lysidine synthase family.</text>
</comment>
<dbReference type="SUPFAM" id="SSF52402">
    <property type="entry name" value="Adenine nucleotide alpha hydrolases-like"/>
    <property type="match status" value="1"/>
</dbReference>
<dbReference type="InterPro" id="IPR012094">
    <property type="entry name" value="tRNA_Ile_lys_synt"/>
</dbReference>
<comment type="domain">
    <text evidence="8">The N-terminal region contains the highly conserved SGGXDS motif, predicted to be a P-loop motif involved in ATP binding.</text>
</comment>
<dbReference type="KEGG" id="ahl:AHTJS_13040"/>
<evidence type="ECO:0000256" key="8">
    <source>
        <dbReference type="HAMAP-Rule" id="MF_01161"/>
    </source>
</evidence>
<dbReference type="OrthoDB" id="9807403at2"/>
<comment type="caution">
    <text evidence="9">The sequence shown here is derived from an EMBL/GenBank/DDBJ whole genome shotgun (WGS) entry which is preliminary data.</text>
</comment>
<keyword evidence="2 8" id="KW-0963">Cytoplasm</keyword>
<dbReference type="Proteomes" id="UP000451048">
    <property type="component" value="Unassembled WGS sequence"/>
</dbReference>
<proteinExistence type="inferred from homology"/>
<gene>
    <name evidence="8 9" type="primary">tilS</name>
    <name evidence="9" type="ORF">GPS52_04230</name>
</gene>
<evidence type="ECO:0000256" key="5">
    <source>
        <dbReference type="ARBA" id="ARBA00022741"/>
    </source>
</evidence>
<dbReference type="SUPFAM" id="SSF56037">
    <property type="entry name" value="PheT/TilS domain"/>
    <property type="match status" value="1"/>
</dbReference>
<dbReference type="PANTHER" id="PTHR43033">
    <property type="entry name" value="TRNA(ILE)-LYSIDINE SYNTHASE-RELATED"/>
    <property type="match status" value="1"/>
</dbReference>
<dbReference type="HAMAP" id="MF_01161">
    <property type="entry name" value="tRNA_Ile_lys_synt"/>
    <property type="match status" value="1"/>
</dbReference>
<dbReference type="EC" id="6.3.4.19" evidence="8"/>
<evidence type="ECO:0000256" key="6">
    <source>
        <dbReference type="ARBA" id="ARBA00022840"/>
    </source>
</evidence>
<accession>A0A1L6KQ40</accession>
<evidence type="ECO:0000256" key="3">
    <source>
        <dbReference type="ARBA" id="ARBA00022598"/>
    </source>
</evidence>
<evidence type="ECO:0000256" key="1">
    <source>
        <dbReference type="ARBA" id="ARBA00004496"/>
    </source>
</evidence>
<dbReference type="InterPro" id="IPR015262">
    <property type="entry name" value="tRNA_Ile_lys_synt_subst-bd"/>
</dbReference>
<reference evidence="9 10" key="1">
    <citation type="submission" date="2019-12" db="EMBL/GenBank/DDBJ databases">
        <title>Acinetobacter haemolyticus comparative genomics.</title>
        <authorList>
            <person name="Castro-Jaimes S."/>
            <person name="Bello-Lopez E."/>
            <person name="Velazquez-Acosta C."/>
            <person name="Volkow-Fernandez P."/>
            <person name="Lozano-Zarain P."/>
            <person name="Castillo Ramirez S."/>
            <person name="Cevallos M.A."/>
        </authorList>
    </citation>
    <scope>NUCLEOTIDE SEQUENCE [LARGE SCALE GENOMIC DNA]</scope>
    <source>
        <strain evidence="9 10">AN10</strain>
    </source>
</reference>
<comment type="catalytic activity">
    <reaction evidence="7 8">
        <text>cytidine(34) in tRNA(Ile2) + L-lysine + ATP = lysidine(34) in tRNA(Ile2) + AMP + diphosphate + H(+)</text>
        <dbReference type="Rhea" id="RHEA:43744"/>
        <dbReference type="Rhea" id="RHEA-COMP:10625"/>
        <dbReference type="Rhea" id="RHEA-COMP:10670"/>
        <dbReference type="ChEBI" id="CHEBI:15378"/>
        <dbReference type="ChEBI" id="CHEBI:30616"/>
        <dbReference type="ChEBI" id="CHEBI:32551"/>
        <dbReference type="ChEBI" id="CHEBI:33019"/>
        <dbReference type="ChEBI" id="CHEBI:82748"/>
        <dbReference type="ChEBI" id="CHEBI:83665"/>
        <dbReference type="ChEBI" id="CHEBI:456215"/>
        <dbReference type="EC" id="6.3.4.19"/>
    </reaction>
</comment>
<dbReference type="InterPro" id="IPR011063">
    <property type="entry name" value="TilS/TtcA_N"/>
</dbReference>
<dbReference type="NCBIfam" id="TIGR02432">
    <property type="entry name" value="lysidine_TilS_N"/>
    <property type="match status" value="1"/>
</dbReference>
<sequence>MRRTLSTFNEVWQQQFRHRVLTQTQHFTEKTQFLIGCSGGMDSMLLLYLMSEIFPKQIRAIYIDHQLQQMSAEWGILVQQQSEALNIPCIIQKVSVDAGNLEQQARHARYQAYQQHLDCHEILVLAHHQQDQAETLLLRLFSGAGVNGLAAMKQIDIRTDFTIWRPFLDLSREQIEQWSNQLGFEYVIDPTNSDIHYDRAWCREELWGVLEKRFPKMQSAVARTSYLMQDAAEILDDVLKADCQQCVVDHQLDLEQLAQLSAARQRQLLSAWIKGDEQYRPSYEMVKRLQNEVIFSKPDAQASLHIHPYYYLRYQKRLYRLRHVELYAEKLSTIPNISPLCFFAGQSIQVAAGKFEIISQTVGLAPELLGRELKLLKRQGGEKIHLYGRVGHWPLKKAIQEAQILPWLRHTIQILVVDNVMLGVFSPKGFWLAQSEYVVQGGWQPSLISDCNDFSDQSFSYHE</sequence>
<evidence type="ECO:0000256" key="4">
    <source>
        <dbReference type="ARBA" id="ARBA00022694"/>
    </source>
</evidence>
<dbReference type="InterPro" id="IPR012796">
    <property type="entry name" value="Lysidine-tRNA-synth_C"/>
</dbReference>
<dbReference type="SMART" id="SM00977">
    <property type="entry name" value="TilS_C"/>
    <property type="match status" value="1"/>
</dbReference>
<dbReference type="Pfam" id="PF11734">
    <property type="entry name" value="TilS_C"/>
    <property type="match status" value="1"/>
</dbReference>
<dbReference type="CDD" id="cd01992">
    <property type="entry name" value="TilS_N"/>
    <property type="match status" value="1"/>
</dbReference>
<dbReference type="Pfam" id="PF01171">
    <property type="entry name" value="ATP_bind_3"/>
    <property type="match status" value="1"/>
</dbReference>
<dbReference type="RefSeq" id="WP_075316130.1">
    <property type="nucleotide sequence ID" value="NZ_CP018871.1"/>
</dbReference>
<keyword evidence="3 8" id="KW-0436">Ligase</keyword>
<comment type="subcellular location">
    <subcellularLocation>
        <location evidence="1 8">Cytoplasm</location>
    </subcellularLocation>
</comment>
<name>A0A1L6KQ40_ACIHA</name>
<dbReference type="GO" id="GO:0005524">
    <property type="term" value="F:ATP binding"/>
    <property type="evidence" value="ECO:0007669"/>
    <property type="project" value="UniProtKB-UniRule"/>
</dbReference>
<organism evidence="9 10">
    <name type="scientific">Acinetobacter haemolyticus</name>
    <dbReference type="NCBI Taxonomy" id="29430"/>
    <lineage>
        <taxon>Bacteria</taxon>
        <taxon>Pseudomonadati</taxon>
        <taxon>Pseudomonadota</taxon>
        <taxon>Gammaproteobacteria</taxon>
        <taxon>Moraxellales</taxon>
        <taxon>Moraxellaceae</taxon>
        <taxon>Acinetobacter</taxon>
    </lineage>
</organism>
<evidence type="ECO:0000313" key="10">
    <source>
        <dbReference type="Proteomes" id="UP000451048"/>
    </source>
</evidence>
<evidence type="ECO:0000256" key="2">
    <source>
        <dbReference type="ARBA" id="ARBA00022490"/>
    </source>
</evidence>
<dbReference type="AlphaFoldDB" id="A0A1L6KQ40"/>
<dbReference type="SUPFAM" id="SSF82829">
    <property type="entry name" value="MesJ substrate recognition domain-like"/>
    <property type="match status" value="1"/>
</dbReference>
<dbReference type="GO" id="GO:0005737">
    <property type="term" value="C:cytoplasm"/>
    <property type="evidence" value="ECO:0007669"/>
    <property type="project" value="UniProtKB-SubCell"/>
</dbReference>
<dbReference type="InterPro" id="IPR014729">
    <property type="entry name" value="Rossmann-like_a/b/a_fold"/>
</dbReference>
<dbReference type="EMBL" id="WTTO01000008">
    <property type="protein sequence ID" value="NAR72709.1"/>
    <property type="molecule type" value="Genomic_DNA"/>
</dbReference>
<dbReference type="NCBIfam" id="TIGR02433">
    <property type="entry name" value="lysidine_TilS_C"/>
    <property type="match status" value="1"/>
</dbReference>
<keyword evidence="6 8" id="KW-0067">ATP-binding</keyword>
<dbReference type="Gene3D" id="1.20.59.20">
    <property type="match status" value="1"/>
</dbReference>